<keyword evidence="2" id="KW-1185">Reference proteome</keyword>
<reference evidence="2" key="2">
    <citation type="submission" date="2011-02" db="EMBL/GenBank/DDBJ databases">
        <title>The complete genome of Fluviicola taffensis DSM 16823.</title>
        <authorList>
            <consortium name="US DOE Joint Genome Institute (JGI-PGF)"/>
            <person name="Lucas S."/>
            <person name="Copeland A."/>
            <person name="Lapidus A."/>
            <person name="Bruce D."/>
            <person name="Goodwin L."/>
            <person name="Pitluck S."/>
            <person name="Kyrpides N."/>
            <person name="Mavromatis K."/>
            <person name="Ivanova N."/>
            <person name="Mikhailova N."/>
            <person name="Pagani I."/>
            <person name="Chertkov O."/>
            <person name="Detter J.C."/>
            <person name="Han C."/>
            <person name="Tapia R."/>
            <person name="Land M."/>
            <person name="Hauser L."/>
            <person name="Markowitz V."/>
            <person name="Cheng J.-F."/>
            <person name="Hugenholtz P."/>
            <person name="Woyke T."/>
            <person name="Wu D."/>
            <person name="Tindall B."/>
            <person name="Pomrenke H.G."/>
            <person name="Brambilla E."/>
            <person name="Klenk H.-P."/>
            <person name="Eisen J.A."/>
        </authorList>
    </citation>
    <scope>NUCLEOTIDE SEQUENCE [LARGE SCALE GENOMIC DNA]</scope>
    <source>
        <strain evidence="2">DSM 16823 / RW262 / RW262</strain>
    </source>
</reference>
<dbReference type="Proteomes" id="UP000007463">
    <property type="component" value="Chromosome"/>
</dbReference>
<gene>
    <name evidence="1" type="ordered locus">Fluta_2577</name>
</gene>
<sequence>MKLIYVLLILIVCYSCSEEKKEIQAIAKTVSKPEITLTDDSKNVEYVEFKADTVSGIQVKGFEIQAAYLLDSFYVLEGYYSYPDGKIVYPNTETDYGNRLMIIDSQKKMRYKSLGSGDLYLFEPHFYKNKQNNKRFIVCQQAFEYYCGASVFLFEKGKTNYLGDIDISGKDLETSVIDILKINESKGKTIFSFQADTLLVHPGGKNELFIKNNGTRYVYDGKAFRFIR</sequence>
<evidence type="ECO:0000313" key="1">
    <source>
        <dbReference type="EMBL" id="AEA44561.1"/>
    </source>
</evidence>
<reference evidence="1 2" key="1">
    <citation type="journal article" date="2011" name="Stand. Genomic Sci.">
        <title>Complete genome sequence of the gliding freshwater bacterium Fluviicola taffensis type strain (RW262).</title>
        <authorList>
            <person name="Woyke T."/>
            <person name="Chertkov O."/>
            <person name="Lapidus A."/>
            <person name="Nolan M."/>
            <person name="Lucas S."/>
            <person name="Del Rio T.G."/>
            <person name="Tice H."/>
            <person name="Cheng J.F."/>
            <person name="Tapia R."/>
            <person name="Han C."/>
            <person name="Goodwin L."/>
            <person name="Pitluck S."/>
            <person name="Liolios K."/>
            <person name="Pagani I."/>
            <person name="Ivanova N."/>
            <person name="Huntemann M."/>
            <person name="Mavromatis K."/>
            <person name="Mikhailova N."/>
            <person name="Pati A."/>
            <person name="Chen A."/>
            <person name="Palaniappan K."/>
            <person name="Land M."/>
            <person name="Hauser L."/>
            <person name="Brambilla E.M."/>
            <person name="Rohde M."/>
            <person name="Mwirichia R."/>
            <person name="Sikorski J."/>
            <person name="Tindall B.J."/>
            <person name="Goker M."/>
            <person name="Bristow J."/>
            <person name="Eisen J.A."/>
            <person name="Markowitz V."/>
            <person name="Hugenholtz P."/>
            <person name="Klenk H.P."/>
            <person name="Kyrpides N.C."/>
        </authorList>
    </citation>
    <scope>NUCLEOTIDE SEQUENCE [LARGE SCALE GENOMIC DNA]</scope>
    <source>
        <strain evidence="2">DSM 16823 / RW262 / RW262</strain>
    </source>
</reference>
<dbReference type="OrthoDB" id="1187902at2"/>
<proteinExistence type="predicted"/>
<dbReference type="eggNOG" id="ENOG503173V">
    <property type="taxonomic scope" value="Bacteria"/>
</dbReference>
<dbReference type="STRING" id="755732.Fluta_2577"/>
<organism evidence="1 2">
    <name type="scientific">Fluviicola taffensis (strain DSM 16823 / NCIMB 13979 / RW262)</name>
    <dbReference type="NCBI Taxonomy" id="755732"/>
    <lineage>
        <taxon>Bacteria</taxon>
        <taxon>Pseudomonadati</taxon>
        <taxon>Bacteroidota</taxon>
        <taxon>Flavobacteriia</taxon>
        <taxon>Flavobacteriales</taxon>
        <taxon>Crocinitomicaceae</taxon>
        <taxon>Fluviicola</taxon>
    </lineage>
</organism>
<dbReference type="EMBL" id="CP002542">
    <property type="protein sequence ID" value="AEA44561.1"/>
    <property type="molecule type" value="Genomic_DNA"/>
</dbReference>
<accession>F2IEM2</accession>
<dbReference type="HOGENOM" id="CLU_1213356_0_0_10"/>
<dbReference type="KEGG" id="fte:Fluta_2577"/>
<evidence type="ECO:0000313" key="2">
    <source>
        <dbReference type="Proteomes" id="UP000007463"/>
    </source>
</evidence>
<protein>
    <submittedName>
        <fullName evidence="1">Uncharacterized protein</fullName>
    </submittedName>
</protein>
<dbReference type="AlphaFoldDB" id="F2IEM2"/>
<dbReference type="RefSeq" id="WP_013687331.1">
    <property type="nucleotide sequence ID" value="NC_015321.1"/>
</dbReference>
<name>F2IEM2_FLUTR</name>